<evidence type="ECO:0000256" key="3">
    <source>
        <dbReference type="SAM" id="MobiDB-lite"/>
    </source>
</evidence>
<keyword evidence="2" id="KW-0175">Coiled coil</keyword>
<feature type="region of interest" description="Disordered" evidence="3">
    <location>
        <begin position="76"/>
        <end position="96"/>
    </location>
</feature>
<gene>
    <name evidence="4" type="ordered locus">GM21_2759</name>
</gene>
<dbReference type="HOGENOM" id="CLU_592844_0_0_7"/>
<dbReference type="KEGG" id="gem:GM21_2759"/>
<dbReference type="PROSITE" id="PS50005">
    <property type="entry name" value="TPR"/>
    <property type="match status" value="1"/>
</dbReference>
<dbReference type="EMBL" id="CP001661">
    <property type="protein sequence ID" value="ACT18795.1"/>
    <property type="molecule type" value="Genomic_DNA"/>
</dbReference>
<evidence type="ECO:0000256" key="2">
    <source>
        <dbReference type="SAM" id="Coils"/>
    </source>
</evidence>
<dbReference type="InterPro" id="IPR019734">
    <property type="entry name" value="TPR_rpt"/>
</dbReference>
<feature type="repeat" description="TPR" evidence="1">
    <location>
        <begin position="133"/>
        <end position="166"/>
    </location>
</feature>
<feature type="compositionally biased region" description="Low complexity" evidence="3">
    <location>
        <begin position="315"/>
        <end position="324"/>
    </location>
</feature>
<feature type="region of interest" description="Disordered" evidence="3">
    <location>
        <begin position="313"/>
        <end position="341"/>
    </location>
</feature>
<organism evidence="4">
    <name type="scientific">Geobacter sp. (strain M21)</name>
    <dbReference type="NCBI Taxonomy" id="443144"/>
    <lineage>
        <taxon>Bacteria</taxon>
        <taxon>Pseudomonadati</taxon>
        <taxon>Thermodesulfobacteriota</taxon>
        <taxon>Desulfuromonadia</taxon>
        <taxon>Geobacterales</taxon>
        <taxon>Geobacteraceae</taxon>
        <taxon>Geobacter</taxon>
    </lineage>
</organism>
<proteinExistence type="predicted"/>
<reference evidence="4" key="1">
    <citation type="submission" date="2009-07" db="EMBL/GenBank/DDBJ databases">
        <title>Complete sequence of Geobacter sp. M21.</title>
        <authorList>
            <consortium name="US DOE Joint Genome Institute"/>
            <person name="Lucas S."/>
            <person name="Copeland A."/>
            <person name="Lapidus A."/>
            <person name="Glavina del Rio T."/>
            <person name="Dalin E."/>
            <person name="Tice H."/>
            <person name="Bruce D."/>
            <person name="Goodwin L."/>
            <person name="Pitluck S."/>
            <person name="Saunders E."/>
            <person name="Brettin T."/>
            <person name="Detter J.C."/>
            <person name="Han C."/>
            <person name="Larimer F."/>
            <person name="Land M."/>
            <person name="Hauser L."/>
            <person name="Kyrpides N."/>
            <person name="Ovchinnikova G."/>
            <person name="Lovley D."/>
        </authorList>
    </citation>
    <scope>NUCLEOTIDE SEQUENCE [LARGE SCALE GENOMIC DNA]</scope>
    <source>
        <strain evidence="4">M21</strain>
    </source>
</reference>
<sequence>MHRRRNNTVKGELMALKSSIANIMRGEGLLLLIACQLLAAAAFTPEASAGAFDQLRSMTGGGSGYIPAPSNPECVSGCGDSGSNGDGDSGYRGPSLFDRINEWQEQRAQEKQQEAQKLQQKLRQEQQQQKQEAFSLNEQGNRAFERNDWSKAVDLYRSAVSKSPNDKIIQENLRRAEREKQRVEELRKEQSAYRKRMGQLVAVLPASKPLSKPLQAQRAVVPHPGFTPQQWQEYLAVQETVAVLYARLNKDGVLSDADSAAFYSALRRRNELWAAATDEPRSDEDRDRLRLALPRVVNKALLNSVMGMFQQEGGADAQAAPANASSDRRLPSAASPKPPQKDAISTALAADFFADKITKIVESETGEAIEEARGETFKNRYERLLSLGRIAVKAQEGVASAAGAETADLLISKMPEPMAVRAEFAVEGGRMYSKVAYQALNRFMTDAMNATGASFDAEAFWKRFNDELSESRKGVKAWIQFGE</sequence>
<dbReference type="STRING" id="443144.GM21_2759"/>
<dbReference type="SUPFAM" id="SSF48452">
    <property type="entry name" value="TPR-like"/>
    <property type="match status" value="1"/>
</dbReference>
<accession>C6E1E7</accession>
<feature type="coiled-coil region" evidence="2">
    <location>
        <begin position="100"/>
        <end position="139"/>
    </location>
</feature>
<dbReference type="eggNOG" id="ENOG50330XA">
    <property type="taxonomic scope" value="Bacteria"/>
</dbReference>
<dbReference type="Gene3D" id="1.25.40.10">
    <property type="entry name" value="Tetratricopeptide repeat domain"/>
    <property type="match status" value="1"/>
</dbReference>
<dbReference type="AlphaFoldDB" id="C6E1E7"/>
<name>C6E1E7_GEOSM</name>
<protein>
    <submittedName>
        <fullName evidence="4">Tetratricopeptide TPR_2 repeat protein</fullName>
    </submittedName>
</protein>
<dbReference type="InterPro" id="IPR011990">
    <property type="entry name" value="TPR-like_helical_dom_sf"/>
</dbReference>
<keyword evidence="1" id="KW-0802">TPR repeat</keyword>
<evidence type="ECO:0000256" key="1">
    <source>
        <dbReference type="PROSITE-ProRule" id="PRU00339"/>
    </source>
</evidence>
<feature type="compositionally biased region" description="Gly residues" evidence="3">
    <location>
        <begin position="79"/>
        <end position="90"/>
    </location>
</feature>
<evidence type="ECO:0000313" key="4">
    <source>
        <dbReference type="EMBL" id="ACT18795.1"/>
    </source>
</evidence>
<feature type="coiled-coil region" evidence="2">
    <location>
        <begin position="166"/>
        <end position="196"/>
    </location>
</feature>